<evidence type="ECO:0000313" key="5">
    <source>
        <dbReference type="Proteomes" id="UP001595530"/>
    </source>
</evidence>
<evidence type="ECO:0000259" key="3">
    <source>
        <dbReference type="Pfam" id="PF11740"/>
    </source>
</evidence>
<organism evidence="4 5">
    <name type="scientific">Undibacterium arcticum</name>
    <dbReference type="NCBI Taxonomy" id="1762892"/>
    <lineage>
        <taxon>Bacteria</taxon>
        <taxon>Pseudomonadati</taxon>
        <taxon>Pseudomonadota</taxon>
        <taxon>Betaproteobacteria</taxon>
        <taxon>Burkholderiales</taxon>
        <taxon>Oxalobacteraceae</taxon>
        <taxon>Undibacterium</taxon>
    </lineage>
</organism>
<keyword evidence="5" id="KW-1185">Reference proteome</keyword>
<feature type="domain" description="KfrA N-terminal DNA-binding" evidence="3">
    <location>
        <begin position="33"/>
        <end position="142"/>
    </location>
</feature>
<keyword evidence="1" id="KW-0175">Coiled coil</keyword>
<feature type="coiled-coil region" evidence="1">
    <location>
        <begin position="1"/>
        <end position="28"/>
    </location>
</feature>
<dbReference type="GO" id="GO:0003677">
    <property type="term" value="F:DNA binding"/>
    <property type="evidence" value="ECO:0007669"/>
    <property type="project" value="UniProtKB-KW"/>
</dbReference>
<evidence type="ECO:0000313" key="4">
    <source>
        <dbReference type="EMBL" id="MFC3106693.1"/>
    </source>
</evidence>
<dbReference type="EMBL" id="JBHRTP010000005">
    <property type="protein sequence ID" value="MFC3106693.1"/>
    <property type="molecule type" value="Genomic_DNA"/>
</dbReference>
<feature type="region of interest" description="Disordered" evidence="2">
    <location>
        <begin position="321"/>
        <end position="350"/>
    </location>
</feature>
<dbReference type="RefSeq" id="WP_390330664.1">
    <property type="nucleotide sequence ID" value="NZ_JBHRTP010000005.1"/>
</dbReference>
<keyword evidence="4" id="KW-0238">DNA-binding</keyword>
<protein>
    <submittedName>
        <fullName evidence="4">DNA-binding protein</fullName>
    </submittedName>
</protein>
<sequence length="350" mass="38736">MDIAAANEKQLLADIDRLREEFTQTQDLYREVCVLLFFRYGMTPTANKLYQLVRKGSMTAPAEALNKFWEDLREKSRVRIEHPDLPEVLKTAAGDLVATLWSAAQAQAHETLASFQGEAQVAVIEAKAALAAAEADLDKAHQTRQKVQQALGQANERIAALGQQLATGGATNAALESQLVQAKEENTSHQQLLEDARRDFAAELDKLRAAAQLAEERFRAAETRALLEIDRERRAAVKLQKELDAARNAGNLAAERHRAEVAALQDQLGDFRQKAGMLEGNLQAVITARDVAVTELKGIQTQLANATAQMSLLRTDAENWQRQAEEAKRTVAEMRDAQKPTRSPRKPKAE</sequence>
<dbReference type="Proteomes" id="UP001595530">
    <property type="component" value="Unassembled WGS sequence"/>
</dbReference>
<comment type="caution">
    <text evidence="4">The sequence shown here is derived from an EMBL/GenBank/DDBJ whole genome shotgun (WGS) entry which is preliminary data.</text>
</comment>
<dbReference type="InterPro" id="IPR021104">
    <property type="entry name" value="KfrA_DNA-bd_N"/>
</dbReference>
<gene>
    <name evidence="4" type="ORF">ACFOFO_01740</name>
</gene>
<evidence type="ECO:0000256" key="1">
    <source>
        <dbReference type="SAM" id="Coils"/>
    </source>
</evidence>
<accession>A0ABV7EXS3</accession>
<dbReference type="Pfam" id="PF11740">
    <property type="entry name" value="KfrA_N"/>
    <property type="match status" value="1"/>
</dbReference>
<evidence type="ECO:0000256" key="2">
    <source>
        <dbReference type="SAM" id="MobiDB-lite"/>
    </source>
</evidence>
<feature type="compositionally biased region" description="Basic and acidic residues" evidence="2">
    <location>
        <begin position="321"/>
        <end position="339"/>
    </location>
</feature>
<proteinExistence type="predicted"/>
<reference evidence="5" key="1">
    <citation type="journal article" date="2019" name="Int. J. Syst. Evol. Microbiol.">
        <title>The Global Catalogue of Microorganisms (GCM) 10K type strain sequencing project: providing services to taxonomists for standard genome sequencing and annotation.</title>
        <authorList>
            <consortium name="The Broad Institute Genomics Platform"/>
            <consortium name="The Broad Institute Genome Sequencing Center for Infectious Disease"/>
            <person name="Wu L."/>
            <person name="Ma J."/>
        </authorList>
    </citation>
    <scope>NUCLEOTIDE SEQUENCE [LARGE SCALE GENOMIC DNA]</scope>
    <source>
        <strain evidence="5">KCTC 42986</strain>
    </source>
</reference>
<feature type="coiled-coil region" evidence="1">
    <location>
        <begin position="123"/>
        <end position="274"/>
    </location>
</feature>
<name>A0ABV7EXS3_9BURK</name>